<dbReference type="InterPro" id="IPR036514">
    <property type="entry name" value="SGNH_hydro_sf"/>
</dbReference>
<dbReference type="OrthoDB" id="9794725at2"/>
<feature type="domain" description="SGNH hydrolase-type esterase" evidence="2">
    <location>
        <begin position="75"/>
        <end position="260"/>
    </location>
</feature>
<name>A0A5C5WV75_9BACT</name>
<protein>
    <submittedName>
        <fullName evidence="3">GDSL-like Lipase/Acylhydrolase</fullName>
    </submittedName>
</protein>
<dbReference type="RefSeq" id="WP_146514580.1">
    <property type="nucleotide sequence ID" value="NZ_SJPI01000001.1"/>
</dbReference>
<dbReference type="Proteomes" id="UP000316598">
    <property type="component" value="Unassembled WGS sequence"/>
</dbReference>
<dbReference type="EMBL" id="SJPI01000001">
    <property type="protein sequence ID" value="TWT54556.1"/>
    <property type="molecule type" value="Genomic_DNA"/>
</dbReference>
<proteinExistence type="predicted"/>
<dbReference type="InterPro" id="IPR051532">
    <property type="entry name" value="Ester_Hydrolysis_Enzymes"/>
</dbReference>
<dbReference type="Pfam" id="PF13472">
    <property type="entry name" value="Lipase_GDSL_2"/>
    <property type="match status" value="1"/>
</dbReference>
<keyword evidence="1" id="KW-0732">Signal</keyword>
<dbReference type="InterPro" id="IPR013830">
    <property type="entry name" value="SGNH_hydro"/>
</dbReference>
<accession>A0A5C5WV75</accession>
<dbReference type="GO" id="GO:0004622">
    <property type="term" value="F:phosphatidylcholine lysophospholipase activity"/>
    <property type="evidence" value="ECO:0007669"/>
    <property type="project" value="TreeGrafter"/>
</dbReference>
<feature type="signal peptide" evidence="1">
    <location>
        <begin position="1"/>
        <end position="23"/>
    </location>
</feature>
<dbReference type="PANTHER" id="PTHR30383">
    <property type="entry name" value="THIOESTERASE 1/PROTEASE 1/LYSOPHOSPHOLIPASE L1"/>
    <property type="match status" value="1"/>
</dbReference>
<evidence type="ECO:0000256" key="1">
    <source>
        <dbReference type="SAM" id="SignalP"/>
    </source>
</evidence>
<evidence type="ECO:0000313" key="4">
    <source>
        <dbReference type="Proteomes" id="UP000316598"/>
    </source>
</evidence>
<dbReference type="SUPFAM" id="SSF52266">
    <property type="entry name" value="SGNH hydrolase"/>
    <property type="match status" value="1"/>
</dbReference>
<comment type="caution">
    <text evidence="3">The sequence shown here is derived from an EMBL/GenBank/DDBJ whole genome shotgun (WGS) entry which is preliminary data.</text>
</comment>
<reference evidence="3 4" key="1">
    <citation type="submission" date="2019-02" db="EMBL/GenBank/DDBJ databases">
        <title>Deep-cultivation of Planctomycetes and their phenomic and genomic characterization uncovers novel biology.</title>
        <authorList>
            <person name="Wiegand S."/>
            <person name="Jogler M."/>
            <person name="Boedeker C."/>
            <person name="Pinto D."/>
            <person name="Vollmers J."/>
            <person name="Rivas-Marin E."/>
            <person name="Kohn T."/>
            <person name="Peeters S.H."/>
            <person name="Heuer A."/>
            <person name="Rast P."/>
            <person name="Oberbeckmann S."/>
            <person name="Bunk B."/>
            <person name="Jeske O."/>
            <person name="Meyerdierks A."/>
            <person name="Storesund J.E."/>
            <person name="Kallscheuer N."/>
            <person name="Luecker S."/>
            <person name="Lage O.M."/>
            <person name="Pohl T."/>
            <person name="Merkel B.J."/>
            <person name="Hornburger P."/>
            <person name="Mueller R.-W."/>
            <person name="Bruemmer F."/>
            <person name="Labrenz M."/>
            <person name="Spormann A.M."/>
            <person name="Op Den Camp H."/>
            <person name="Overmann J."/>
            <person name="Amann R."/>
            <person name="Jetten M.S.M."/>
            <person name="Mascher T."/>
            <person name="Medema M.H."/>
            <person name="Devos D.P."/>
            <person name="Kaster A.-K."/>
            <person name="Ovreas L."/>
            <person name="Rohde M."/>
            <person name="Galperin M.Y."/>
            <person name="Jogler C."/>
        </authorList>
    </citation>
    <scope>NUCLEOTIDE SEQUENCE [LARGE SCALE GENOMIC DNA]</scope>
    <source>
        <strain evidence="3 4">Pla22</strain>
    </source>
</reference>
<keyword evidence="3" id="KW-0378">Hydrolase</keyword>
<keyword evidence="4" id="KW-1185">Reference proteome</keyword>
<gene>
    <name evidence="3" type="ORF">Pla22_22050</name>
</gene>
<feature type="chain" id="PRO_5022665087" evidence="1">
    <location>
        <begin position="24"/>
        <end position="454"/>
    </location>
</feature>
<evidence type="ECO:0000259" key="2">
    <source>
        <dbReference type="Pfam" id="PF13472"/>
    </source>
</evidence>
<dbReference type="PANTHER" id="PTHR30383:SF5">
    <property type="entry name" value="SGNH HYDROLASE-TYPE ESTERASE DOMAIN-CONTAINING PROTEIN"/>
    <property type="match status" value="1"/>
</dbReference>
<dbReference type="AlphaFoldDB" id="A0A5C5WV75"/>
<dbReference type="Gene3D" id="3.40.50.1110">
    <property type="entry name" value="SGNH hydrolase"/>
    <property type="match status" value="1"/>
</dbReference>
<sequence precursor="true">MKTFARVFASAIALLLLTAPAVAQEIAVAQKPSVTFGPYEYETKPDDEAFEKFNLRKSPQPGPMLLQEGDRLAIIGDSITEQKMYSRMIETYLTVAYPHLDISTRQFGWSGETAQGLLRRLENDVLRFDPTLATLAYGMNDARYRPYDVTNGRWYRDHYTEIVRQLQNTGARVVVGSPGCAGKIATWVKSRNGTVTEHNLNLAALRDIALDIAVTEDARFADMFWPMLQAQVFAPRNYSTDEHPYEVTGRDGIHPGWAGHVIMAHGFLRAMGIDGDLGTIEIDLEKQTAIADEHHVVKSFSDGICEITSDRIPFCADGPLDRDHSIRSGMTLVPFHEDLNRFVLKVSGLNSDRAKVTWGEQSQEFDADELSKGILLAKEFPKNPFTDMFEAVDHAVADKQAYETVQIKKVFHGPKGQADIEAAVAETESKRAPLVQAIQDARQPVTHTIRIEAM</sequence>
<evidence type="ECO:0000313" key="3">
    <source>
        <dbReference type="EMBL" id="TWT54556.1"/>
    </source>
</evidence>
<dbReference type="CDD" id="cd01834">
    <property type="entry name" value="SGNH_hydrolase_like_2"/>
    <property type="match status" value="1"/>
</dbReference>
<organism evidence="3 4">
    <name type="scientific">Rubripirellula amarantea</name>
    <dbReference type="NCBI Taxonomy" id="2527999"/>
    <lineage>
        <taxon>Bacteria</taxon>
        <taxon>Pseudomonadati</taxon>
        <taxon>Planctomycetota</taxon>
        <taxon>Planctomycetia</taxon>
        <taxon>Pirellulales</taxon>
        <taxon>Pirellulaceae</taxon>
        <taxon>Rubripirellula</taxon>
    </lineage>
</organism>